<proteinExistence type="predicted"/>
<dbReference type="SUPFAM" id="SSF53474">
    <property type="entry name" value="alpha/beta-Hydrolases"/>
    <property type="match status" value="1"/>
</dbReference>
<comment type="caution">
    <text evidence="2">The sequence shown here is derived from an EMBL/GenBank/DDBJ whole genome shotgun (WGS) entry which is preliminary data.</text>
</comment>
<evidence type="ECO:0000313" key="3">
    <source>
        <dbReference type="Proteomes" id="UP001500967"/>
    </source>
</evidence>
<dbReference type="Gene3D" id="3.40.50.1820">
    <property type="entry name" value="alpha/beta hydrolase"/>
    <property type="match status" value="1"/>
</dbReference>
<organism evidence="2 3">
    <name type="scientific">Cryptosporangium japonicum</name>
    <dbReference type="NCBI Taxonomy" id="80872"/>
    <lineage>
        <taxon>Bacteria</taxon>
        <taxon>Bacillati</taxon>
        <taxon>Actinomycetota</taxon>
        <taxon>Actinomycetes</taxon>
        <taxon>Cryptosporangiales</taxon>
        <taxon>Cryptosporangiaceae</taxon>
        <taxon>Cryptosporangium</taxon>
    </lineage>
</organism>
<feature type="domain" description="AB hydrolase-1" evidence="1">
    <location>
        <begin position="23"/>
        <end position="272"/>
    </location>
</feature>
<sequence length="289" mass="30276">MEIERPDGRKLEYLVAGPDDGVPLVMHTGTPSAALLYQPMADAAARHGLRLVLYSRPGYANSTPQPGRTVGDVVPEIVALLDHLGASRFVTAGWSGGGPHALACATLLPNWCAAAAVIAGPTPFGADGIDWLGGMGAENIEEFGAAVEGEAKLTPYLEAAAAELATVTADEVATALGDLVDAVDRNALTDDFAAYNAASFRASVSTGISGWRDDDLAFVKEWGFDLATIKIPVSIWQGGHDRMVPFAHGQWLAAHVPGATAHLDPAEGHLSIVLTRFDAIVEELAGYLR</sequence>
<accession>A0ABN0U5B3</accession>
<evidence type="ECO:0000259" key="1">
    <source>
        <dbReference type="Pfam" id="PF00561"/>
    </source>
</evidence>
<dbReference type="GO" id="GO:0016787">
    <property type="term" value="F:hydrolase activity"/>
    <property type="evidence" value="ECO:0007669"/>
    <property type="project" value="UniProtKB-KW"/>
</dbReference>
<dbReference type="PANTHER" id="PTHR43433:SF10">
    <property type="entry name" value="AB HYDROLASE-1 DOMAIN-CONTAINING PROTEIN"/>
    <property type="match status" value="1"/>
</dbReference>
<gene>
    <name evidence="2" type="ORF">GCM10009539_25140</name>
</gene>
<keyword evidence="3" id="KW-1185">Reference proteome</keyword>
<dbReference type="Proteomes" id="UP001500967">
    <property type="component" value="Unassembled WGS sequence"/>
</dbReference>
<dbReference type="PANTHER" id="PTHR43433">
    <property type="entry name" value="HYDROLASE, ALPHA/BETA FOLD FAMILY PROTEIN"/>
    <property type="match status" value="1"/>
</dbReference>
<dbReference type="EMBL" id="BAAAGX010000009">
    <property type="protein sequence ID" value="GAA0238790.1"/>
    <property type="molecule type" value="Genomic_DNA"/>
</dbReference>
<dbReference type="InterPro" id="IPR029058">
    <property type="entry name" value="AB_hydrolase_fold"/>
</dbReference>
<protein>
    <submittedName>
        <fullName evidence="2">Alpha/beta hydrolase</fullName>
    </submittedName>
</protein>
<dbReference type="RefSeq" id="WP_344648945.1">
    <property type="nucleotide sequence ID" value="NZ_BAAAGX010000009.1"/>
</dbReference>
<dbReference type="InterPro" id="IPR050471">
    <property type="entry name" value="AB_hydrolase"/>
</dbReference>
<name>A0ABN0U5B3_9ACTN</name>
<evidence type="ECO:0000313" key="2">
    <source>
        <dbReference type="EMBL" id="GAA0238790.1"/>
    </source>
</evidence>
<reference evidence="2 3" key="1">
    <citation type="journal article" date="2019" name="Int. J. Syst. Evol. Microbiol.">
        <title>The Global Catalogue of Microorganisms (GCM) 10K type strain sequencing project: providing services to taxonomists for standard genome sequencing and annotation.</title>
        <authorList>
            <consortium name="The Broad Institute Genomics Platform"/>
            <consortium name="The Broad Institute Genome Sequencing Center for Infectious Disease"/>
            <person name="Wu L."/>
            <person name="Ma J."/>
        </authorList>
    </citation>
    <scope>NUCLEOTIDE SEQUENCE [LARGE SCALE GENOMIC DNA]</scope>
    <source>
        <strain evidence="2 3">JCM 10425</strain>
    </source>
</reference>
<dbReference type="InterPro" id="IPR000073">
    <property type="entry name" value="AB_hydrolase_1"/>
</dbReference>
<dbReference type="Pfam" id="PF00561">
    <property type="entry name" value="Abhydrolase_1"/>
    <property type="match status" value="1"/>
</dbReference>
<keyword evidence="2" id="KW-0378">Hydrolase</keyword>